<feature type="domain" description="HTH cro/C1-type" evidence="2">
    <location>
        <begin position="9"/>
        <end position="69"/>
    </location>
</feature>
<accession>A0A1I3PTT7</accession>
<proteinExistence type="predicted"/>
<dbReference type="RefSeq" id="WP_093229460.1">
    <property type="nucleotide sequence ID" value="NZ_FORR01000006.1"/>
</dbReference>
<name>A0A1I3PTT7_9BACL</name>
<dbReference type="InterPro" id="IPR001387">
    <property type="entry name" value="Cro/C1-type_HTH"/>
</dbReference>
<evidence type="ECO:0000256" key="1">
    <source>
        <dbReference type="SAM" id="Phobius"/>
    </source>
</evidence>
<evidence type="ECO:0000259" key="2">
    <source>
        <dbReference type="PROSITE" id="PS50943"/>
    </source>
</evidence>
<dbReference type="OrthoDB" id="9797543at2"/>
<dbReference type="PANTHER" id="PTHR34475">
    <property type="match status" value="1"/>
</dbReference>
<dbReference type="Proteomes" id="UP000199545">
    <property type="component" value="Unassembled WGS sequence"/>
</dbReference>
<keyword evidence="1" id="KW-0812">Transmembrane</keyword>
<dbReference type="PROSITE" id="PS50943">
    <property type="entry name" value="HTH_CROC1"/>
    <property type="match status" value="1"/>
</dbReference>
<keyword evidence="1" id="KW-1133">Transmembrane helix</keyword>
<dbReference type="InterPro" id="IPR050400">
    <property type="entry name" value="Bact_Cytoskel_RodZ"/>
</dbReference>
<dbReference type="Pfam" id="PF13413">
    <property type="entry name" value="HTH_25"/>
    <property type="match status" value="1"/>
</dbReference>
<dbReference type="EMBL" id="FORR01000006">
    <property type="protein sequence ID" value="SFJ24641.1"/>
    <property type="molecule type" value="Genomic_DNA"/>
</dbReference>
<keyword evidence="4" id="KW-1185">Reference proteome</keyword>
<dbReference type="InterPro" id="IPR010982">
    <property type="entry name" value="Lambda_DNA-bd_dom_sf"/>
</dbReference>
<feature type="transmembrane region" description="Helical" evidence="1">
    <location>
        <begin position="125"/>
        <end position="145"/>
    </location>
</feature>
<organism evidence="3 4">
    <name type="scientific">Thermoflavimicrobium dichotomicum</name>
    <dbReference type="NCBI Taxonomy" id="46223"/>
    <lineage>
        <taxon>Bacteria</taxon>
        <taxon>Bacillati</taxon>
        <taxon>Bacillota</taxon>
        <taxon>Bacilli</taxon>
        <taxon>Bacillales</taxon>
        <taxon>Thermoactinomycetaceae</taxon>
        <taxon>Thermoflavimicrobium</taxon>
    </lineage>
</organism>
<protein>
    <submittedName>
        <fullName evidence="3">Helix-turn-helix domain-containing protein</fullName>
    </submittedName>
</protein>
<evidence type="ECO:0000313" key="3">
    <source>
        <dbReference type="EMBL" id="SFJ24641.1"/>
    </source>
</evidence>
<sequence>MSNPVTESLRLARERKKLTVTQVEEQTKIPARYILMIEKGDFLALPPHVPGEQYIHSLASFLEVNPDPILKAYQAAKHGTNQRSLSTTSSPSGLTVFLSRRETMKIKQQMRQDLAGGWKKWLTRWYVYVPIAVVILLIPVCIWLWSDEKSTPLQADASGSISPSTSGQQPLKKNLAEVELVQAAETSESGVDVYQVKNVDQLHIKIKAKDPTKVVARAEDKKGKVLLEETIPDQATKELSHEKGIYLKISRPGQVVLSVNDIVIDTSEMKEAHTFQFKLN</sequence>
<dbReference type="InterPro" id="IPR025194">
    <property type="entry name" value="RodZ-like_C"/>
</dbReference>
<dbReference type="STRING" id="46223.SAMN05421852_106107"/>
<dbReference type="SUPFAM" id="SSF47413">
    <property type="entry name" value="lambda repressor-like DNA-binding domains"/>
    <property type="match status" value="1"/>
</dbReference>
<dbReference type="Pfam" id="PF13464">
    <property type="entry name" value="RodZ_C"/>
    <property type="match status" value="1"/>
</dbReference>
<dbReference type="GO" id="GO:0003677">
    <property type="term" value="F:DNA binding"/>
    <property type="evidence" value="ECO:0007669"/>
    <property type="project" value="InterPro"/>
</dbReference>
<dbReference type="Gene3D" id="1.10.260.40">
    <property type="entry name" value="lambda repressor-like DNA-binding domains"/>
    <property type="match status" value="1"/>
</dbReference>
<gene>
    <name evidence="3" type="ORF">SAMN05421852_106107</name>
</gene>
<reference evidence="3 4" key="1">
    <citation type="submission" date="2016-10" db="EMBL/GenBank/DDBJ databases">
        <authorList>
            <person name="de Groot N.N."/>
        </authorList>
    </citation>
    <scope>NUCLEOTIDE SEQUENCE [LARGE SCALE GENOMIC DNA]</scope>
    <source>
        <strain evidence="3 4">DSM 44778</strain>
    </source>
</reference>
<dbReference type="PANTHER" id="PTHR34475:SF1">
    <property type="entry name" value="CYTOSKELETON PROTEIN RODZ"/>
    <property type="match status" value="1"/>
</dbReference>
<evidence type="ECO:0000313" key="4">
    <source>
        <dbReference type="Proteomes" id="UP000199545"/>
    </source>
</evidence>
<dbReference type="AlphaFoldDB" id="A0A1I3PTT7"/>
<dbReference type="CDD" id="cd00093">
    <property type="entry name" value="HTH_XRE"/>
    <property type="match status" value="1"/>
</dbReference>
<keyword evidence="1" id="KW-0472">Membrane</keyword>